<keyword evidence="1" id="KW-0732">Signal</keyword>
<dbReference type="PROSITE" id="PS51257">
    <property type="entry name" value="PROKAR_LIPOPROTEIN"/>
    <property type="match status" value="1"/>
</dbReference>
<proteinExistence type="predicted"/>
<evidence type="ECO:0008006" key="4">
    <source>
        <dbReference type="Google" id="ProtNLM"/>
    </source>
</evidence>
<dbReference type="Proteomes" id="UP000298663">
    <property type="component" value="Unassembled WGS sequence"/>
</dbReference>
<keyword evidence="3" id="KW-1185">Reference proteome</keyword>
<reference evidence="2 3" key="2">
    <citation type="journal article" date="2019" name="G3 (Bethesda)">
        <title>Hybrid Assembly of the Genome of the Entomopathogenic Nematode Steinernema carpocapsae Identifies the X-Chromosome.</title>
        <authorList>
            <person name="Serra L."/>
            <person name="Macchietto M."/>
            <person name="Macias-Munoz A."/>
            <person name="McGill C.J."/>
            <person name="Rodriguez I.M."/>
            <person name="Rodriguez B."/>
            <person name="Murad R."/>
            <person name="Mortazavi A."/>
        </authorList>
    </citation>
    <scope>NUCLEOTIDE SEQUENCE [LARGE SCALE GENOMIC DNA]</scope>
    <source>
        <strain evidence="2 3">ALL</strain>
    </source>
</reference>
<protein>
    <recommendedName>
        <fullName evidence="4">Granulins domain-containing protein</fullName>
    </recommendedName>
</protein>
<dbReference type="EMBL" id="AZBU02000003">
    <property type="protein sequence ID" value="TKR87707.1"/>
    <property type="molecule type" value="Genomic_DNA"/>
</dbReference>
<name>A0A4U5NVW0_STECR</name>
<sequence length="79" mass="8702">MKSYVAILFLYLTLISCHAKDNCTWPQTRCGSCCCQSNFGTCCMGDTKRCCPFGTMCDVSGEQCNKLFGGAFRSLKVDC</sequence>
<accession>A0A4U5NVW0</accession>
<comment type="caution">
    <text evidence="2">The sequence shown here is derived from an EMBL/GenBank/DDBJ whole genome shotgun (WGS) entry which is preliminary data.</text>
</comment>
<evidence type="ECO:0000313" key="2">
    <source>
        <dbReference type="EMBL" id="TKR87707.1"/>
    </source>
</evidence>
<feature type="signal peptide" evidence="1">
    <location>
        <begin position="1"/>
        <end position="19"/>
    </location>
</feature>
<organism evidence="2 3">
    <name type="scientific">Steinernema carpocapsae</name>
    <name type="common">Entomopathogenic nematode</name>
    <dbReference type="NCBI Taxonomy" id="34508"/>
    <lineage>
        <taxon>Eukaryota</taxon>
        <taxon>Metazoa</taxon>
        <taxon>Ecdysozoa</taxon>
        <taxon>Nematoda</taxon>
        <taxon>Chromadorea</taxon>
        <taxon>Rhabditida</taxon>
        <taxon>Tylenchina</taxon>
        <taxon>Panagrolaimomorpha</taxon>
        <taxon>Strongyloidoidea</taxon>
        <taxon>Steinernematidae</taxon>
        <taxon>Steinernema</taxon>
    </lineage>
</organism>
<reference evidence="2 3" key="1">
    <citation type="journal article" date="2015" name="Genome Biol.">
        <title>Comparative genomics of Steinernema reveals deeply conserved gene regulatory networks.</title>
        <authorList>
            <person name="Dillman A.R."/>
            <person name="Macchietto M."/>
            <person name="Porter C.F."/>
            <person name="Rogers A."/>
            <person name="Williams B."/>
            <person name="Antoshechkin I."/>
            <person name="Lee M.M."/>
            <person name="Goodwin Z."/>
            <person name="Lu X."/>
            <person name="Lewis E.E."/>
            <person name="Goodrich-Blair H."/>
            <person name="Stock S.P."/>
            <person name="Adams B.J."/>
            <person name="Sternberg P.W."/>
            <person name="Mortazavi A."/>
        </authorList>
    </citation>
    <scope>NUCLEOTIDE SEQUENCE [LARGE SCALE GENOMIC DNA]</scope>
    <source>
        <strain evidence="2 3">ALL</strain>
    </source>
</reference>
<dbReference type="AlphaFoldDB" id="A0A4U5NVW0"/>
<gene>
    <name evidence="2" type="ORF">L596_012064</name>
</gene>
<evidence type="ECO:0000313" key="3">
    <source>
        <dbReference type="Proteomes" id="UP000298663"/>
    </source>
</evidence>
<feature type="chain" id="PRO_5020415765" description="Granulins domain-containing protein" evidence="1">
    <location>
        <begin position="20"/>
        <end position="79"/>
    </location>
</feature>
<evidence type="ECO:0000256" key="1">
    <source>
        <dbReference type="SAM" id="SignalP"/>
    </source>
</evidence>